<dbReference type="SUPFAM" id="SSF52172">
    <property type="entry name" value="CheY-like"/>
    <property type="match status" value="1"/>
</dbReference>
<dbReference type="InterPro" id="IPR036513">
    <property type="entry name" value="STAS_dom_sf"/>
</dbReference>
<dbReference type="PROSITE" id="PS50921">
    <property type="entry name" value="ANTAR"/>
    <property type="match status" value="1"/>
</dbReference>
<dbReference type="Pfam" id="PF03861">
    <property type="entry name" value="ANTAR"/>
    <property type="match status" value="1"/>
</dbReference>
<gene>
    <name evidence="3" type="ORF">CQW44_03220</name>
</gene>
<evidence type="ECO:0000313" key="4">
    <source>
        <dbReference type="Proteomes" id="UP000276379"/>
    </source>
</evidence>
<dbReference type="InterPro" id="IPR036388">
    <property type="entry name" value="WH-like_DNA-bd_sf"/>
</dbReference>
<sequence>MTSAGLAAHTMRLNALVIDARRKGRRALLTARGELVHGGTDTLGDALAALPPGITTIELDLAGVSFLDTTGLTCLDLLNEYVGRHDVRVTTHGWRGQPRRVLELVGLDATDPLRTGGAGSADLPVRTASAVARERTEQLDMLRLEIAQLRQALDSRPVIDQARGVLMAAHGCTPDQAWEILREASQHSNTKLHRIAAAVTASATPDGPPPPEPLRRALRTAVAHHAP</sequence>
<dbReference type="AlphaFoldDB" id="A0A3R8RI05"/>
<dbReference type="Gene3D" id="1.10.10.10">
    <property type="entry name" value="Winged helix-like DNA-binding domain superfamily/Winged helix DNA-binding domain"/>
    <property type="match status" value="1"/>
</dbReference>
<protein>
    <recommendedName>
        <fullName evidence="5">ANTAR domain-containing protein</fullName>
    </recommendedName>
</protein>
<feature type="domain" description="ANTAR" evidence="2">
    <location>
        <begin position="139"/>
        <end position="200"/>
    </location>
</feature>
<organism evidence="3 4">
    <name type="scientific">Streptomyces griseofuscus</name>
    <dbReference type="NCBI Taxonomy" id="146922"/>
    <lineage>
        <taxon>Bacteria</taxon>
        <taxon>Bacillati</taxon>
        <taxon>Actinomycetota</taxon>
        <taxon>Actinomycetes</taxon>
        <taxon>Kitasatosporales</taxon>
        <taxon>Streptomycetaceae</taxon>
        <taxon>Streptomyces</taxon>
    </lineage>
</organism>
<dbReference type="InterPro" id="IPR002645">
    <property type="entry name" value="STAS_dom"/>
</dbReference>
<dbReference type="Gene3D" id="3.30.750.24">
    <property type="entry name" value="STAS domain"/>
    <property type="match status" value="1"/>
</dbReference>
<dbReference type="InterPro" id="IPR005561">
    <property type="entry name" value="ANTAR"/>
</dbReference>
<dbReference type="InterPro" id="IPR058548">
    <property type="entry name" value="MlaB-like_STAS"/>
</dbReference>
<dbReference type="SMART" id="SM01012">
    <property type="entry name" value="ANTAR"/>
    <property type="match status" value="1"/>
</dbReference>
<name>A0A3R8RI05_9ACTN</name>
<dbReference type="Pfam" id="PF13466">
    <property type="entry name" value="STAS_2"/>
    <property type="match status" value="1"/>
</dbReference>
<dbReference type="Proteomes" id="UP000276379">
    <property type="component" value="Unassembled WGS sequence"/>
</dbReference>
<dbReference type="CDD" id="cd07043">
    <property type="entry name" value="STAS_anti-anti-sigma_factors"/>
    <property type="match status" value="1"/>
</dbReference>
<reference evidence="3 4" key="1">
    <citation type="submission" date="2017-10" db="EMBL/GenBank/DDBJ databases">
        <title>Draft genome of actinobacteria isolated from guarana (Paullinia cupana (Mart.) Ducke.</title>
        <authorList>
            <person name="Siqueira K.A."/>
            <person name="Liotti R.G."/>
            <person name="Mendes T.A."/>
            <person name="Soares M.A."/>
        </authorList>
    </citation>
    <scope>NUCLEOTIDE SEQUENCE [LARGE SCALE GENOMIC DNA]</scope>
    <source>
        <strain evidence="3 4">199</strain>
    </source>
</reference>
<feature type="domain" description="STAS" evidence="1">
    <location>
        <begin position="16"/>
        <end position="134"/>
    </location>
</feature>
<evidence type="ECO:0000259" key="2">
    <source>
        <dbReference type="PROSITE" id="PS50921"/>
    </source>
</evidence>
<evidence type="ECO:0008006" key="5">
    <source>
        <dbReference type="Google" id="ProtNLM"/>
    </source>
</evidence>
<keyword evidence="4" id="KW-1185">Reference proteome</keyword>
<evidence type="ECO:0000259" key="1">
    <source>
        <dbReference type="PROSITE" id="PS50801"/>
    </source>
</evidence>
<dbReference type="EMBL" id="PDES01000001">
    <property type="protein sequence ID" value="RRQ89623.1"/>
    <property type="molecule type" value="Genomic_DNA"/>
</dbReference>
<dbReference type="GO" id="GO:0003723">
    <property type="term" value="F:RNA binding"/>
    <property type="evidence" value="ECO:0007669"/>
    <property type="project" value="InterPro"/>
</dbReference>
<dbReference type="InterPro" id="IPR011006">
    <property type="entry name" value="CheY-like_superfamily"/>
</dbReference>
<comment type="caution">
    <text evidence="3">The sequence shown here is derived from an EMBL/GenBank/DDBJ whole genome shotgun (WGS) entry which is preliminary data.</text>
</comment>
<dbReference type="PROSITE" id="PS50801">
    <property type="entry name" value="STAS"/>
    <property type="match status" value="1"/>
</dbReference>
<accession>A0A3R8RI05</accession>
<proteinExistence type="predicted"/>
<evidence type="ECO:0000313" key="3">
    <source>
        <dbReference type="EMBL" id="RRQ89623.1"/>
    </source>
</evidence>